<organism evidence="1 2">
    <name type="scientific">Chlorella ohadii</name>
    <dbReference type="NCBI Taxonomy" id="2649997"/>
    <lineage>
        <taxon>Eukaryota</taxon>
        <taxon>Viridiplantae</taxon>
        <taxon>Chlorophyta</taxon>
        <taxon>core chlorophytes</taxon>
        <taxon>Trebouxiophyceae</taxon>
        <taxon>Chlorellales</taxon>
        <taxon>Chlorellaceae</taxon>
        <taxon>Chlorella clade</taxon>
        <taxon>Chlorella</taxon>
    </lineage>
</organism>
<evidence type="ECO:0000313" key="2">
    <source>
        <dbReference type="Proteomes" id="UP001205105"/>
    </source>
</evidence>
<keyword evidence="2" id="KW-1185">Reference proteome</keyword>
<protein>
    <submittedName>
        <fullName evidence="1">Uncharacterized protein</fullName>
    </submittedName>
</protein>
<dbReference type="Proteomes" id="UP001205105">
    <property type="component" value="Unassembled WGS sequence"/>
</dbReference>
<comment type="caution">
    <text evidence="1">The sequence shown here is derived from an EMBL/GenBank/DDBJ whole genome shotgun (WGS) entry which is preliminary data.</text>
</comment>
<name>A0AAD5H268_9CHLO</name>
<sequence>MADGRGDEEVHGGITIGLAEEMAMESGAVIDRSAVEEARRPFRTGGEVESSQLTALHSRDAFENMADHLAHATDQKEA</sequence>
<gene>
    <name evidence="1" type="ORF">COHA_004854</name>
</gene>
<dbReference type="EMBL" id="JADXDR010000063">
    <property type="protein sequence ID" value="KAI7841459.1"/>
    <property type="molecule type" value="Genomic_DNA"/>
</dbReference>
<reference evidence="1" key="1">
    <citation type="submission" date="2020-11" db="EMBL/GenBank/DDBJ databases">
        <title>Chlorella ohadii genome sequencing and assembly.</title>
        <authorList>
            <person name="Murik O."/>
            <person name="Treves H."/>
            <person name="Kedem I."/>
            <person name="Shotland Y."/>
            <person name="Kaplan A."/>
        </authorList>
    </citation>
    <scope>NUCLEOTIDE SEQUENCE</scope>
    <source>
        <strain evidence="1">1</strain>
    </source>
</reference>
<accession>A0AAD5H268</accession>
<dbReference type="AlphaFoldDB" id="A0AAD5H268"/>
<proteinExistence type="predicted"/>
<evidence type="ECO:0000313" key="1">
    <source>
        <dbReference type="EMBL" id="KAI7841459.1"/>
    </source>
</evidence>